<dbReference type="OrthoDB" id="5296388at2"/>
<comment type="subunit">
    <text evidence="3">Monomer.</text>
</comment>
<dbReference type="GO" id="GO:0015031">
    <property type="term" value="P:protein transport"/>
    <property type="evidence" value="ECO:0007669"/>
    <property type="project" value="UniProtKB-KW"/>
</dbReference>
<evidence type="ECO:0000256" key="2">
    <source>
        <dbReference type="ARBA" id="ARBA00009696"/>
    </source>
</evidence>
<keyword evidence="7" id="KW-0653">Protein transport</keyword>
<keyword evidence="9" id="KW-0564">Palmitate</keyword>
<evidence type="ECO:0000256" key="10">
    <source>
        <dbReference type="ARBA" id="ARBA00023186"/>
    </source>
</evidence>
<dbReference type="SUPFAM" id="SSF89392">
    <property type="entry name" value="Prokaryotic lipoproteins and lipoprotein localization factors"/>
    <property type="match status" value="1"/>
</dbReference>
<keyword evidence="5" id="KW-0813">Transport</keyword>
<sequence length="185" mass="19905">MNATRHWSGCIALLGALTLPGCAWLSPPPAPSGAVQALPASWAVAGRLGVKAAGKGSYANFDWKRQGGVDTFDITTPLGQTVARLSRDASGVRLTARGETHQADNAEQLTQSLLGWALPLDNLPYWLAGLPAPGQASAPSVDGFEQQGWRIELADFQDTPFGRRPGRVQLSRPDLELRFAMHQWH</sequence>
<dbReference type="InterPro" id="IPR029046">
    <property type="entry name" value="LolA/LolB/LppX"/>
</dbReference>
<reference evidence="14 15" key="1">
    <citation type="submission" date="2018-05" db="EMBL/GenBank/DDBJ databases">
        <title>Genomic Encyclopedia of Type Strains, Phase IV (KMG-IV): sequencing the most valuable type-strain genomes for metagenomic binning, comparative biology and taxonomic classification.</title>
        <authorList>
            <person name="Goeker M."/>
        </authorList>
    </citation>
    <scope>NUCLEOTIDE SEQUENCE [LARGE SCALE GENOMIC DNA]</scope>
    <source>
        <strain evidence="14 15">DSM 29661</strain>
    </source>
</reference>
<dbReference type="Gene3D" id="2.50.20.10">
    <property type="entry name" value="Lipoprotein localisation LolA/LolB/LppX"/>
    <property type="match status" value="1"/>
</dbReference>
<name>A0A318KSR2_9NEIS</name>
<proteinExistence type="inferred from homology"/>
<keyword evidence="12 14" id="KW-0449">Lipoprotein</keyword>
<dbReference type="CDD" id="cd16326">
    <property type="entry name" value="LolB"/>
    <property type="match status" value="1"/>
</dbReference>
<dbReference type="EMBL" id="QJKI01000003">
    <property type="protein sequence ID" value="PXX80789.1"/>
    <property type="molecule type" value="Genomic_DNA"/>
</dbReference>
<keyword evidence="15" id="KW-1185">Reference proteome</keyword>
<evidence type="ECO:0000256" key="13">
    <source>
        <dbReference type="SAM" id="SignalP"/>
    </source>
</evidence>
<protein>
    <recommendedName>
        <fullName evidence="4">Outer-membrane lipoprotein LolB</fullName>
    </recommendedName>
</protein>
<evidence type="ECO:0000256" key="8">
    <source>
        <dbReference type="ARBA" id="ARBA00023136"/>
    </source>
</evidence>
<dbReference type="AlphaFoldDB" id="A0A318KSR2"/>
<evidence type="ECO:0000313" key="15">
    <source>
        <dbReference type="Proteomes" id="UP000247555"/>
    </source>
</evidence>
<dbReference type="RefSeq" id="WP_110389823.1">
    <property type="nucleotide sequence ID" value="NZ_CALCOA010000045.1"/>
</dbReference>
<dbReference type="InterPro" id="IPR004565">
    <property type="entry name" value="OM_lipoprot_LolB"/>
</dbReference>
<accession>A0A318KSR2</accession>
<feature type="chain" id="PRO_5016459049" description="Outer-membrane lipoprotein LolB" evidence="13">
    <location>
        <begin position="26"/>
        <end position="185"/>
    </location>
</feature>
<gene>
    <name evidence="14" type="ORF">DFR34_103131</name>
</gene>
<keyword evidence="11" id="KW-0998">Cell outer membrane</keyword>
<dbReference type="Pfam" id="PF03550">
    <property type="entry name" value="LolB"/>
    <property type="match status" value="1"/>
</dbReference>
<keyword evidence="10" id="KW-0143">Chaperone</keyword>
<keyword evidence="8" id="KW-0472">Membrane</keyword>
<comment type="caution">
    <text evidence="14">The sequence shown here is derived from an EMBL/GenBank/DDBJ whole genome shotgun (WGS) entry which is preliminary data.</text>
</comment>
<evidence type="ECO:0000256" key="11">
    <source>
        <dbReference type="ARBA" id="ARBA00023237"/>
    </source>
</evidence>
<evidence type="ECO:0000256" key="6">
    <source>
        <dbReference type="ARBA" id="ARBA00022729"/>
    </source>
</evidence>
<feature type="signal peptide" evidence="13">
    <location>
        <begin position="1"/>
        <end position="25"/>
    </location>
</feature>
<evidence type="ECO:0000256" key="7">
    <source>
        <dbReference type="ARBA" id="ARBA00022927"/>
    </source>
</evidence>
<keyword evidence="6 13" id="KW-0732">Signal</keyword>
<organism evidence="14 15">
    <name type="scientific">Rivihabitans pingtungensis</name>
    <dbReference type="NCBI Taxonomy" id="1054498"/>
    <lineage>
        <taxon>Bacteria</taxon>
        <taxon>Pseudomonadati</taxon>
        <taxon>Pseudomonadota</taxon>
        <taxon>Betaproteobacteria</taxon>
        <taxon>Neisseriales</taxon>
        <taxon>Aquaspirillaceae</taxon>
        <taxon>Rivihabitans</taxon>
    </lineage>
</organism>
<evidence type="ECO:0000256" key="12">
    <source>
        <dbReference type="ARBA" id="ARBA00023288"/>
    </source>
</evidence>
<evidence type="ECO:0000313" key="14">
    <source>
        <dbReference type="EMBL" id="PXX80789.1"/>
    </source>
</evidence>
<comment type="similarity">
    <text evidence="2">Belongs to the LolB family.</text>
</comment>
<evidence type="ECO:0000256" key="4">
    <source>
        <dbReference type="ARBA" id="ARBA00016202"/>
    </source>
</evidence>
<evidence type="ECO:0000256" key="3">
    <source>
        <dbReference type="ARBA" id="ARBA00011245"/>
    </source>
</evidence>
<dbReference type="Proteomes" id="UP000247555">
    <property type="component" value="Unassembled WGS sequence"/>
</dbReference>
<comment type="subcellular location">
    <subcellularLocation>
        <location evidence="1">Cell outer membrane</location>
        <topology evidence="1">Lipid-anchor</topology>
    </subcellularLocation>
</comment>
<dbReference type="GO" id="GO:0009279">
    <property type="term" value="C:cell outer membrane"/>
    <property type="evidence" value="ECO:0007669"/>
    <property type="project" value="UniProtKB-SubCell"/>
</dbReference>
<evidence type="ECO:0000256" key="1">
    <source>
        <dbReference type="ARBA" id="ARBA00004459"/>
    </source>
</evidence>
<dbReference type="NCBIfam" id="TIGR00548">
    <property type="entry name" value="lolB"/>
    <property type="match status" value="1"/>
</dbReference>
<evidence type="ECO:0000256" key="5">
    <source>
        <dbReference type="ARBA" id="ARBA00022448"/>
    </source>
</evidence>
<evidence type="ECO:0000256" key="9">
    <source>
        <dbReference type="ARBA" id="ARBA00023139"/>
    </source>
</evidence>